<dbReference type="KEGG" id="aten:116297702"/>
<feature type="transmembrane region" description="Helical" evidence="10">
    <location>
        <begin position="161"/>
        <end position="184"/>
    </location>
</feature>
<evidence type="ECO:0000256" key="3">
    <source>
        <dbReference type="ARBA" id="ARBA00022679"/>
    </source>
</evidence>
<dbReference type="RefSeq" id="XP_031561844.1">
    <property type="nucleotide sequence ID" value="XM_031705984.1"/>
</dbReference>
<dbReference type="GO" id="GO:0019706">
    <property type="term" value="F:protein-cysteine S-palmitoyltransferase activity"/>
    <property type="evidence" value="ECO:0007669"/>
    <property type="project" value="UniProtKB-EC"/>
</dbReference>
<comment type="domain">
    <text evidence="10">The DHHC domain is required for palmitoyltransferase activity.</text>
</comment>
<sequence length="294" mass="34467">MAAKHWQERFVSRIVHVFITIGVVLILLLKDTELRRSVFEGRWFYVSSFLGLVFVGFIFYFVASFIDPGYLEIRNQNSILVAYEKAEAEIENDSQSDEDAEESCKILASPPFGSRLRRCGYCSLMQPLRAKHCEDCGKCVRRYDHHCPWLGTCVGERNHKFFWCFLLTQIIIIGWSLYIIWFALVHEKSWYDWAMTNSLYIVALIILVLGGIVVFMLFCCHTYLMVTAQTTWEYMSRSRISYLKTLSEDDNPFDQGLICNVYKFLCSCRVQKWEILYDREIDGHKLTVHVMLNT</sequence>
<proteinExistence type="inferred from homology"/>
<dbReference type="InParanoid" id="A0A6P8HZP3"/>
<comment type="catalytic activity">
    <reaction evidence="10">
        <text>L-cysteinyl-[protein] + hexadecanoyl-CoA = S-hexadecanoyl-L-cysteinyl-[protein] + CoA</text>
        <dbReference type="Rhea" id="RHEA:36683"/>
        <dbReference type="Rhea" id="RHEA-COMP:10131"/>
        <dbReference type="Rhea" id="RHEA-COMP:11032"/>
        <dbReference type="ChEBI" id="CHEBI:29950"/>
        <dbReference type="ChEBI" id="CHEBI:57287"/>
        <dbReference type="ChEBI" id="CHEBI:57379"/>
        <dbReference type="ChEBI" id="CHEBI:74151"/>
        <dbReference type="EC" id="2.3.1.225"/>
    </reaction>
</comment>
<dbReference type="PANTHER" id="PTHR22883:SF301">
    <property type="entry name" value="PALMITOYLTRANSFERASE ZDHHC12"/>
    <property type="match status" value="1"/>
</dbReference>
<keyword evidence="4 10" id="KW-0812">Transmembrane</keyword>
<dbReference type="InterPro" id="IPR001594">
    <property type="entry name" value="Palmitoyltrfase_DHHC"/>
</dbReference>
<dbReference type="Proteomes" id="UP000515163">
    <property type="component" value="Unplaced"/>
</dbReference>
<keyword evidence="3 10" id="KW-0808">Transferase</keyword>
<protein>
    <recommendedName>
        <fullName evidence="10">Palmitoyltransferase</fullName>
        <ecNumber evidence="10">2.3.1.225</ecNumber>
    </recommendedName>
</protein>
<accession>A0A6P8HZP3</accession>
<evidence type="ECO:0000256" key="9">
    <source>
        <dbReference type="ARBA" id="ARBA00023315"/>
    </source>
</evidence>
<keyword evidence="8" id="KW-0449">Lipoprotein</keyword>
<name>A0A6P8HZP3_ACTTE</name>
<evidence type="ECO:0000259" key="11">
    <source>
        <dbReference type="Pfam" id="PF01529"/>
    </source>
</evidence>
<comment type="subcellular location">
    <subcellularLocation>
        <location evidence="1">Endomembrane system</location>
        <topology evidence="1">Multi-pass membrane protein</topology>
    </subcellularLocation>
</comment>
<dbReference type="PANTHER" id="PTHR22883">
    <property type="entry name" value="ZINC FINGER DHHC DOMAIN CONTAINING PROTEIN"/>
    <property type="match status" value="1"/>
</dbReference>
<dbReference type="FunCoup" id="A0A6P8HZP3">
    <property type="interactions" value="410"/>
</dbReference>
<comment type="similarity">
    <text evidence="2 10">Belongs to the DHHC palmitoyltransferase family.</text>
</comment>
<feature type="domain" description="Palmitoyltransferase DHHC" evidence="11">
    <location>
        <begin position="117"/>
        <end position="237"/>
    </location>
</feature>
<evidence type="ECO:0000256" key="7">
    <source>
        <dbReference type="ARBA" id="ARBA00023139"/>
    </source>
</evidence>
<keyword evidence="12" id="KW-1185">Reference proteome</keyword>
<dbReference type="GO" id="GO:0005783">
    <property type="term" value="C:endoplasmic reticulum"/>
    <property type="evidence" value="ECO:0007669"/>
    <property type="project" value="TreeGrafter"/>
</dbReference>
<dbReference type="InterPro" id="IPR039859">
    <property type="entry name" value="PFA4/ZDH16/20/ERF2-like"/>
</dbReference>
<evidence type="ECO:0000256" key="8">
    <source>
        <dbReference type="ARBA" id="ARBA00023288"/>
    </source>
</evidence>
<evidence type="ECO:0000256" key="1">
    <source>
        <dbReference type="ARBA" id="ARBA00004127"/>
    </source>
</evidence>
<evidence type="ECO:0000256" key="4">
    <source>
        <dbReference type="ARBA" id="ARBA00022692"/>
    </source>
</evidence>
<dbReference type="GeneID" id="116297702"/>
<dbReference type="EC" id="2.3.1.225" evidence="10"/>
<dbReference type="OrthoDB" id="331948at2759"/>
<feature type="transmembrane region" description="Helical" evidence="10">
    <location>
        <begin position="12"/>
        <end position="30"/>
    </location>
</feature>
<dbReference type="GO" id="GO:0006612">
    <property type="term" value="P:protein targeting to membrane"/>
    <property type="evidence" value="ECO:0007669"/>
    <property type="project" value="TreeGrafter"/>
</dbReference>
<organism evidence="12 13">
    <name type="scientific">Actinia tenebrosa</name>
    <name type="common">Australian red waratah sea anemone</name>
    <dbReference type="NCBI Taxonomy" id="6105"/>
    <lineage>
        <taxon>Eukaryota</taxon>
        <taxon>Metazoa</taxon>
        <taxon>Cnidaria</taxon>
        <taxon>Anthozoa</taxon>
        <taxon>Hexacorallia</taxon>
        <taxon>Actiniaria</taxon>
        <taxon>Actiniidae</taxon>
        <taxon>Actinia</taxon>
    </lineage>
</organism>
<evidence type="ECO:0000256" key="5">
    <source>
        <dbReference type="ARBA" id="ARBA00022989"/>
    </source>
</evidence>
<evidence type="ECO:0000256" key="2">
    <source>
        <dbReference type="ARBA" id="ARBA00008574"/>
    </source>
</evidence>
<keyword evidence="7" id="KW-0564">Palmitate</keyword>
<keyword evidence="6 10" id="KW-0472">Membrane</keyword>
<reference evidence="13" key="1">
    <citation type="submission" date="2025-08" db="UniProtKB">
        <authorList>
            <consortium name="RefSeq"/>
        </authorList>
    </citation>
    <scope>IDENTIFICATION</scope>
    <source>
        <tissue evidence="13">Tentacle</tissue>
    </source>
</reference>
<keyword evidence="5 10" id="KW-1133">Transmembrane helix</keyword>
<dbReference type="AlphaFoldDB" id="A0A6P8HZP3"/>
<keyword evidence="9 10" id="KW-0012">Acyltransferase</keyword>
<feature type="transmembrane region" description="Helical" evidence="10">
    <location>
        <begin position="42"/>
        <end position="66"/>
    </location>
</feature>
<gene>
    <name evidence="13" type="primary">LOC116297702</name>
</gene>
<dbReference type="Pfam" id="PF01529">
    <property type="entry name" value="DHHC"/>
    <property type="match status" value="1"/>
</dbReference>
<dbReference type="PROSITE" id="PS50216">
    <property type="entry name" value="DHHC"/>
    <property type="match status" value="1"/>
</dbReference>
<evidence type="ECO:0000256" key="6">
    <source>
        <dbReference type="ARBA" id="ARBA00023136"/>
    </source>
</evidence>
<feature type="transmembrane region" description="Helical" evidence="10">
    <location>
        <begin position="199"/>
        <end position="226"/>
    </location>
</feature>
<dbReference type="GO" id="GO:0005794">
    <property type="term" value="C:Golgi apparatus"/>
    <property type="evidence" value="ECO:0007669"/>
    <property type="project" value="TreeGrafter"/>
</dbReference>
<evidence type="ECO:0000256" key="10">
    <source>
        <dbReference type="RuleBase" id="RU079119"/>
    </source>
</evidence>
<evidence type="ECO:0000313" key="13">
    <source>
        <dbReference type="RefSeq" id="XP_031561844.1"/>
    </source>
</evidence>
<evidence type="ECO:0000313" key="12">
    <source>
        <dbReference type="Proteomes" id="UP000515163"/>
    </source>
</evidence>